<sequence>MAKKLPTTKNKDIVVSWIYTWSKQQEMSINEQRVLLRILEFCQTELKGIKIKDNMYQLQHGLWNVDLEMPISHAFFSDYKPVDVENTLRKLRERTFYYKDPMTEDWWACGFIEKPYVRYRKGIMAFSVDNRLWDVFMNFAKGYREFELNKALALPTGYSLRFYML</sequence>
<dbReference type="EMBL" id="VVYY01000071">
    <property type="protein sequence ID" value="KAA5390313.1"/>
    <property type="molecule type" value="Genomic_DNA"/>
</dbReference>
<name>A0A4Q5HJ83_9BACT</name>
<dbReference type="AlphaFoldDB" id="A0A4Q5HJ83"/>
<feature type="domain" description="Initiator Rep protein WH1" evidence="2">
    <location>
        <begin position="24"/>
        <end position="165"/>
    </location>
</feature>
<dbReference type="Proteomes" id="UP000481616">
    <property type="component" value="Unassembled WGS sequence"/>
</dbReference>
<dbReference type="RefSeq" id="WP_130054684.1">
    <property type="nucleotide sequence ID" value="NZ_RCXK01000083.1"/>
</dbReference>
<organism evidence="3 4">
    <name type="scientific">Phocaeicola dorei</name>
    <dbReference type="NCBI Taxonomy" id="357276"/>
    <lineage>
        <taxon>Bacteria</taxon>
        <taxon>Pseudomonadati</taxon>
        <taxon>Bacteroidota</taxon>
        <taxon>Bacteroidia</taxon>
        <taxon>Bacteroidales</taxon>
        <taxon>Bacteroidaceae</taxon>
        <taxon>Phocaeicola</taxon>
    </lineage>
</organism>
<dbReference type="GO" id="GO:0006270">
    <property type="term" value="P:DNA replication initiation"/>
    <property type="evidence" value="ECO:0007669"/>
    <property type="project" value="InterPro"/>
</dbReference>
<accession>A0A4Q5HJ83</accession>
<dbReference type="InterPro" id="IPR036388">
    <property type="entry name" value="WH-like_DNA-bd_sf"/>
</dbReference>
<proteinExistence type="inferred from homology"/>
<comment type="caution">
    <text evidence="3">The sequence shown here is derived from an EMBL/GenBank/DDBJ whole genome shotgun (WGS) entry which is preliminary data.</text>
</comment>
<protein>
    <submittedName>
        <fullName evidence="3">Replication initiation protein</fullName>
    </submittedName>
</protein>
<evidence type="ECO:0000259" key="2">
    <source>
        <dbReference type="Pfam" id="PF01051"/>
    </source>
</evidence>
<evidence type="ECO:0000256" key="1">
    <source>
        <dbReference type="ARBA" id="ARBA00038283"/>
    </source>
</evidence>
<dbReference type="InterPro" id="IPR000525">
    <property type="entry name" value="Initiator_Rep_WH1"/>
</dbReference>
<feature type="non-terminal residue" evidence="3">
    <location>
        <position position="165"/>
    </location>
</feature>
<gene>
    <name evidence="3" type="ORF">F2Y58_24440</name>
</gene>
<dbReference type="Gene3D" id="1.10.10.10">
    <property type="entry name" value="Winged helix-like DNA-binding domain superfamily/Winged helix DNA-binding domain"/>
    <property type="match status" value="1"/>
</dbReference>
<dbReference type="GO" id="GO:0003887">
    <property type="term" value="F:DNA-directed DNA polymerase activity"/>
    <property type="evidence" value="ECO:0007669"/>
    <property type="project" value="InterPro"/>
</dbReference>
<reference evidence="3 4" key="1">
    <citation type="journal article" date="2019" name="Nat. Med.">
        <title>A library of human gut bacterial isolates paired with longitudinal multiomics data enables mechanistic microbiome research.</title>
        <authorList>
            <person name="Poyet M."/>
            <person name="Groussin M."/>
            <person name="Gibbons S.M."/>
            <person name="Avila-Pacheco J."/>
            <person name="Jiang X."/>
            <person name="Kearney S.M."/>
            <person name="Perrotta A.R."/>
            <person name="Berdy B."/>
            <person name="Zhao S."/>
            <person name="Lieberman T.D."/>
            <person name="Swanson P.K."/>
            <person name="Smith M."/>
            <person name="Roesemann S."/>
            <person name="Alexander J.E."/>
            <person name="Rich S.A."/>
            <person name="Livny J."/>
            <person name="Vlamakis H."/>
            <person name="Clish C."/>
            <person name="Bullock K."/>
            <person name="Deik A."/>
            <person name="Scott J."/>
            <person name="Pierce K.A."/>
            <person name="Xavier R.J."/>
            <person name="Alm E.J."/>
        </authorList>
    </citation>
    <scope>NUCLEOTIDE SEQUENCE [LARGE SCALE GENOMIC DNA]</scope>
    <source>
        <strain evidence="3 4">BIOML-A1</strain>
    </source>
</reference>
<dbReference type="Pfam" id="PF01051">
    <property type="entry name" value="Rep3_N"/>
    <property type="match status" value="1"/>
</dbReference>
<comment type="similarity">
    <text evidence="1">Belongs to the initiator RepB protein family.</text>
</comment>
<evidence type="ECO:0000313" key="4">
    <source>
        <dbReference type="Proteomes" id="UP000481616"/>
    </source>
</evidence>
<evidence type="ECO:0000313" key="3">
    <source>
        <dbReference type="EMBL" id="KAA5390313.1"/>
    </source>
</evidence>